<dbReference type="EMBL" id="VBAK01000039">
    <property type="protein sequence ID" value="TMI93087.1"/>
    <property type="molecule type" value="Genomic_DNA"/>
</dbReference>
<protein>
    <submittedName>
        <fullName evidence="6">TIGR03619 family F420-dependent LLM class oxidoreductase</fullName>
        <ecNumber evidence="6">1.-.-.-</ecNumber>
    </submittedName>
</protein>
<dbReference type="Pfam" id="PF00296">
    <property type="entry name" value="Bac_luciferase"/>
    <property type="match status" value="1"/>
</dbReference>
<evidence type="ECO:0000256" key="4">
    <source>
        <dbReference type="ARBA" id="ARBA00023033"/>
    </source>
</evidence>
<evidence type="ECO:0000259" key="5">
    <source>
        <dbReference type="Pfam" id="PF00296"/>
    </source>
</evidence>
<dbReference type="AlphaFoldDB" id="A0A537KBE2"/>
<evidence type="ECO:0000313" key="7">
    <source>
        <dbReference type="Proteomes" id="UP000318509"/>
    </source>
</evidence>
<gene>
    <name evidence="6" type="ORF">E6H00_01760</name>
</gene>
<dbReference type="GO" id="GO:0008726">
    <property type="term" value="F:alkanesulfonate monooxygenase activity"/>
    <property type="evidence" value="ECO:0007669"/>
    <property type="project" value="TreeGrafter"/>
</dbReference>
<keyword evidence="2" id="KW-0288">FMN</keyword>
<evidence type="ECO:0000256" key="2">
    <source>
        <dbReference type="ARBA" id="ARBA00022643"/>
    </source>
</evidence>
<dbReference type="SUPFAM" id="SSF51679">
    <property type="entry name" value="Bacterial luciferase-like"/>
    <property type="match status" value="1"/>
</dbReference>
<sequence length="296" mass="32193">MEYGITLPSAGPLAAPDALMAVATLAEAVGYTSLWVTDHIALPEQSASPYPYRPDRKPPWPPTIPYLDAFTALTWVGAVTRRVRLGTSVLILPLRPPLIVAKAVATLDFLTGGRMILGVGAGWLKEEFDLLGQSFEDRGPRMKEAIRILKACWGPDPVSFQGRFYRLPPFGLDPKPAQGARLPVLGGGESDAALRRVAEVCDGWHPLNLLPEQVAERLGRLREWAARAGRSVSDFFLTARPGVSHPLTSDLAARYEALGIRLLVADLDYRRLTLPEALAQVAQLARTLRLPGAPVV</sequence>
<evidence type="ECO:0000256" key="3">
    <source>
        <dbReference type="ARBA" id="ARBA00023002"/>
    </source>
</evidence>
<keyword evidence="1" id="KW-0285">Flavoprotein</keyword>
<dbReference type="InterPro" id="IPR050172">
    <property type="entry name" value="SsuD_RutA_monooxygenase"/>
</dbReference>
<accession>A0A537KBE2</accession>
<dbReference type="PANTHER" id="PTHR42847">
    <property type="entry name" value="ALKANESULFONATE MONOOXYGENASE"/>
    <property type="match status" value="1"/>
</dbReference>
<proteinExistence type="predicted"/>
<keyword evidence="4" id="KW-0503">Monooxygenase</keyword>
<evidence type="ECO:0000256" key="1">
    <source>
        <dbReference type="ARBA" id="ARBA00022630"/>
    </source>
</evidence>
<evidence type="ECO:0000313" key="6">
    <source>
        <dbReference type="EMBL" id="TMI93087.1"/>
    </source>
</evidence>
<dbReference type="EC" id="1.-.-.-" evidence="6"/>
<organism evidence="6 7">
    <name type="scientific">Candidatus Segetimicrobium genomatis</name>
    <dbReference type="NCBI Taxonomy" id="2569760"/>
    <lineage>
        <taxon>Bacteria</taxon>
        <taxon>Bacillati</taxon>
        <taxon>Candidatus Sysuimicrobiota</taxon>
        <taxon>Candidatus Sysuimicrobiia</taxon>
        <taxon>Candidatus Sysuimicrobiales</taxon>
        <taxon>Candidatus Segetimicrobiaceae</taxon>
        <taxon>Candidatus Segetimicrobium</taxon>
    </lineage>
</organism>
<feature type="domain" description="Luciferase-like" evidence="5">
    <location>
        <begin position="14"/>
        <end position="241"/>
    </location>
</feature>
<dbReference type="Gene3D" id="3.20.20.30">
    <property type="entry name" value="Luciferase-like domain"/>
    <property type="match status" value="1"/>
</dbReference>
<dbReference type="InterPro" id="IPR011251">
    <property type="entry name" value="Luciferase-like_dom"/>
</dbReference>
<dbReference type="NCBIfam" id="TIGR03619">
    <property type="entry name" value="F420_Rv2161c"/>
    <property type="match status" value="1"/>
</dbReference>
<reference evidence="6 7" key="1">
    <citation type="journal article" date="2019" name="Nat. Microbiol.">
        <title>Mediterranean grassland soil C-N compound turnover is dependent on rainfall and depth, and is mediated by genomically divergent microorganisms.</title>
        <authorList>
            <person name="Diamond S."/>
            <person name="Andeer P.F."/>
            <person name="Li Z."/>
            <person name="Crits-Christoph A."/>
            <person name="Burstein D."/>
            <person name="Anantharaman K."/>
            <person name="Lane K.R."/>
            <person name="Thomas B.C."/>
            <person name="Pan C."/>
            <person name="Northen T.R."/>
            <person name="Banfield J.F."/>
        </authorList>
    </citation>
    <scope>NUCLEOTIDE SEQUENCE [LARGE SCALE GENOMIC DNA]</scope>
    <source>
        <strain evidence="6">NP_3</strain>
    </source>
</reference>
<keyword evidence="3 6" id="KW-0560">Oxidoreductase</keyword>
<dbReference type="Proteomes" id="UP000318509">
    <property type="component" value="Unassembled WGS sequence"/>
</dbReference>
<dbReference type="InterPro" id="IPR036661">
    <property type="entry name" value="Luciferase-like_sf"/>
</dbReference>
<dbReference type="GO" id="GO:0046306">
    <property type="term" value="P:alkanesulfonate catabolic process"/>
    <property type="evidence" value="ECO:0007669"/>
    <property type="project" value="TreeGrafter"/>
</dbReference>
<comment type="caution">
    <text evidence="6">The sequence shown here is derived from an EMBL/GenBank/DDBJ whole genome shotgun (WGS) entry which is preliminary data.</text>
</comment>
<dbReference type="PANTHER" id="PTHR42847:SF4">
    <property type="entry name" value="ALKANESULFONATE MONOOXYGENASE-RELATED"/>
    <property type="match status" value="1"/>
</dbReference>
<name>A0A537KBE2_9BACT</name>
<dbReference type="InterPro" id="IPR019921">
    <property type="entry name" value="Lucif-like_OxRdtase_Rv2161c"/>
</dbReference>